<dbReference type="RefSeq" id="WP_045449222.1">
    <property type="nucleotide sequence ID" value="NZ_BBIO01000020.1"/>
</dbReference>
<reference evidence="3 4" key="1">
    <citation type="submission" date="2014-07" db="EMBL/GenBank/DDBJ databases">
        <title>Tepidicaulis marinum gen. nov., sp. nov., a novel marine bacterium denitrifying nitrate to nitrous oxide strictly under microaerobic conditions.</title>
        <authorList>
            <person name="Takeuchi M."/>
            <person name="Yamagishi T."/>
            <person name="Kamagata Y."/>
            <person name="Oshima K."/>
            <person name="Hattori M."/>
            <person name="Katayama T."/>
            <person name="Hanada S."/>
            <person name="Tamaki H."/>
            <person name="Marumo K."/>
            <person name="Maeda H."/>
            <person name="Nedachi M."/>
            <person name="Iwasaki W."/>
            <person name="Suwa Y."/>
            <person name="Sakata S."/>
        </authorList>
    </citation>
    <scope>NUCLEOTIDE SEQUENCE [LARGE SCALE GENOMIC DNA]</scope>
    <source>
        <strain evidence="3 4">MA2</strain>
    </source>
</reference>
<evidence type="ECO:0000256" key="2">
    <source>
        <dbReference type="SAM" id="SignalP"/>
    </source>
</evidence>
<feature type="signal peptide" evidence="2">
    <location>
        <begin position="1"/>
        <end position="20"/>
    </location>
</feature>
<organism evidence="3 4">
    <name type="scientific">Tepidicaulis marinus</name>
    <dbReference type="NCBI Taxonomy" id="1333998"/>
    <lineage>
        <taxon>Bacteria</taxon>
        <taxon>Pseudomonadati</taxon>
        <taxon>Pseudomonadota</taxon>
        <taxon>Alphaproteobacteria</taxon>
        <taxon>Hyphomicrobiales</taxon>
        <taxon>Parvibaculaceae</taxon>
        <taxon>Tepidicaulis</taxon>
    </lineage>
</organism>
<evidence type="ECO:0000313" key="3">
    <source>
        <dbReference type="EMBL" id="GAK46536.1"/>
    </source>
</evidence>
<keyword evidence="2" id="KW-0732">Signal</keyword>
<evidence type="ECO:0000313" key="4">
    <source>
        <dbReference type="Proteomes" id="UP000028702"/>
    </source>
</evidence>
<dbReference type="Proteomes" id="UP000028702">
    <property type="component" value="Unassembled WGS sequence"/>
</dbReference>
<dbReference type="EMBL" id="BBIO01000020">
    <property type="protein sequence ID" value="GAK46536.1"/>
    <property type="molecule type" value="Genomic_DNA"/>
</dbReference>
<dbReference type="eggNOG" id="ENOG50340WI">
    <property type="taxonomic scope" value="Bacteria"/>
</dbReference>
<name>A0A081BER8_9HYPH</name>
<keyword evidence="4" id="KW-1185">Reference proteome</keyword>
<evidence type="ECO:0000256" key="1">
    <source>
        <dbReference type="SAM" id="MobiDB-lite"/>
    </source>
</evidence>
<dbReference type="AlphaFoldDB" id="A0A081BER8"/>
<sequence>MKKVLLAAAFLAGSSVAALADVGAGLVGNTVTLTGPEGAVTQIYYPDASTTEVKLPDGSTATGTWRVDGNKICTVTGENPETCTAAIEEAPSVGSSGTIEGEQGNVEWQVSEGKAF</sequence>
<comment type="caution">
    <text evidence="3">The sequence shown here is derived from an EMBL/GenBank/DDBJ whole genome shotgun (WGS) entry which is preliminary data.</text>
</comment>
<accession>A0A081BER8</accession>
<dbReference type="STRING" id="1333998.M2A_3035"/>
<feature type="chain" id="PRO_5001755022" evidence="2">
    <location>
        <begin position="21"/>
        <end position="116"/>
    </location>
</feature>
<feature type="region of interest" description="Disordered" evidence="1">
    <location>
        <begin position="91"/>
        <end position="116"/>
    </location>
</feature>
<protein>
    <submittedName>
        <fullName evidence="3">Conserved protein</fullName>
    </submittedName>
</protein>
<gene>
    <name evidence="3" type="ORF">M2A_3035</name>
</gene>
<proteinExistence type="predicted"/>